<organism evidence="5 6">
    <name type="scientific">Carnobacterium viridans</name>
    <dbReference type="NCBI Taxonomy" id="174587"/>
    <lineage>
        <taxon>Bacteria</taxon>
        <taxon>Bacillati</taxon>
        <taxon>Bacillota</taxon>
        <taxon>Bacilli</taxon>
        <taxon>Lactobacillales</taxon>
        <taxon>Carnobacteriaceae</taxon>
        <taxon>Carnobacterium</taxon>
    </lineage>
</organism>
<dbReference type="PANTHER" id="PTHR42756:SF1">
    <property type="entry name" value="TRANSCRIPTIONAL REPRESSOR OF EMRAB OPERON"/>
    <property type="match status" value="1"/>
</dbReference>
<accession>A0A1H0XZD3</accession>
<dbReference type="InterPro" id="IPR036388">
    <property type="entry name" value="WH-like_DNA-bd_sf"/>
</dbReference>
<dbReference type="InterPro" id="IPR000835">
    <property type="entry name" value="HTH_MarR-typ"/>
</dbReference>
<dbReference type="EMBL" id="FNJW01000008">
    <property type="protein sequence ID" value="SDQ08247.1"/>
    <property type="molecule type" value="Genomic_DNA"/>
</dbReference>
<dbReference type="PRINTS" id="PR00598">
    <property type="entry name" value="HTHMARR"/>
</dbReference>
<dbReference type="AlphaFoldDB" id="A0A1H0XZD3"/>
<dbReference type="Gene3D" id="1.10.10.10">
    <property type="entry name" value="Winged helix-like DNA-binding domain superfamily/Winged helix DNA-binding domain"/>
    <property type="match status" value="1"/>
</dbReference>
<evidence type="ECO:0000313" key="6">
    <source>
        <dbReference type="Proteomes" id="UP000199481"/>
    </source>
</evidence>
<reference evidence="6" key="1">
    <citation type="submission" date="2016-10" db="EMBL/GenBank/DDBJ databases">
        <authorList>
            <person name="Varghese N."/>
            <person name="Submissions S."/>
        </authorList>
    </citation>
    <scope>NUCLEOTIDE SEQUENCE [LARGE SCALE GENOMIC DNA]</scope>
    <source>
        <strain evidence="6">MPL-11</strain>
    </source>
</reference>
<evidence type="ECO:0000256" key="2">
    <source>
        <dbReference type="ARBA" id="ARBA00023125"/>
    </source>
</evidence>
<protein>
    <submittedName>
        <fullName evidence="5">MarR family protein</fullName>
    </submittedName>
</protein>
<feature type="domain" description="HTH marR-type" evidence="4">
    <location>
        <begin position="1"/>
        <end position="139"/>
    </location>
</feature>
<dbReference type="InterPro" id="IPR023187">
    <property type="entry name" value="Tscrpt_reg_MarR-type_CS"/>
</dbReference>
<dbReference type="SMART" id="SM00347">
    <property type="entry name" value="HTH_MARR"/>
    <property type="match status" value="1"/>
</dbReference>
<dbReference type="PROSITE" id="PS01117">
    <property type="entry name" value="HTH_MARR_1"/>
    <property type="match status" value="1"/>
</dbReference>
<dbReference type="SUPFAM" id="SSF46785">
    <property type="entry name" value="Winged helix' DNA-binding domain"/>
    <property type="match status" value="1"/>
</dbReference>
<evidence type="ECO:0000256" key="1">
    <source>
        <dbReference type="ARBA" id="ARBA00023015"/>
    </source>
</evidence>
<dbReference type="GO" id="GO:0003700">
    <property type="term" value="F:DNA-binding transcription factor activity"/>
    <property type="evidence" value="ECO:0007669"/>
    <property type="project" value="InterPro"/>
</dbReference>
<gene>
    <name evidence="5" type="ORF">SAMN04487752_0597</name>
</gene>
<dbReference type="PROSITE" id="PS50995">
    <property type="entry name" value="HTH_MARR_2"/>
    <property type="match status" value="1"/>
</dbReference>
<name>A0A1H0XZD3_9LACT</name>
<dbReference type="Proteomes" id="UP000199481">
    <property type="component" value="Unassembled WGS sequence"/>
</dbReference>
<evidence type="ECO:0000313" key="5">
    <source>
        <dbReference type="EMBL" id="SDQ08247.1"/>
    </source>
</evidence>
<dbReference type="Pfam" id="PF12802">
    <property type="entry name" value="MarR_2"/>
    <property type="match status" value="1"/>
</dbReference>
<keyword evidence="3" id="KW-0804">Transcription</keyword>
<keyword evidence="1" id="KW-0805">Transcription regulation</keyword>
<evidence type="ECO:0000256" key="3">
    <source>
        <dbReference type="ARBA" id="ARBA00023163"/>
    </source>
</evidence>
<keyword evidence="6" id="KW-1185">Reference proteome</keyword>
<evidence type="ECO:0000259" key="4">
    <source>
        <dbReference type="PROSITE" id="PS50995"/>
    </source>
</evidence>
<proteinExistence type="predicted"/>
<dbReference type="InterPro" id="IPR036390">
    <property type="entry name" value="WH_DNA-bd_sf"/>
</dbReference>
<dbReference type="GO" id="GO:0003677">
    <property type="term" value="F:DNA binding"/>
    <property type="evidence" value="ECO:0007669"/>
    <property type="project" value="UniProtKB-KW"/>
</dbReference>
<keyword evidence="2" id="KW-0238">DNA-binding</keyword>
<dbReference type="RefSeq" id="WP_035022866.1">
    <property type="nucleotide sequence ID" value="NZ_CP084916.1"/>
</dbReference>
<dbReference type="PANTHER" id="PTHR42756">
    <property type="entry name" value="TRANSCRIPTIONAL REGULATOR, MARR"/>
    <property type="match status" value="1"/>
</dbReference>
<dbReference type="OrthoDB" id="327696at2"/>
<sequence length="148" mass="17248">MDSQLSEEYIDACLSAKHTMRFLPEPPPEVQQRHVYIIKTLYNLSKELTEVRISDIAETLGVTLPSITKNITSLEDLGYIKKVANIEDKRVVNIKLTKKGLTLHQKIVYEFHHKNSQILKDIPEEDIRLTIKTIYRIYDLMEQDHSLN</sequence>